<dbReference type="Proteomes" id="UP000644610">
    <property type="component" value="Unassembled WGS sequence"/>
</dbReference>
<proteinExistence type="inferred from homology"/>
<keyword evidence="4 6" id="KW-1133">Transmembrane helix</keyword>
<comment type="similarity">
    <text evidence="2">Belongs to the EamA transporter family.</text>
</comment>
<keyword evidence="3 6" id="KW-0812">Transmembrane</keyword>
<dbReference type="PANTHER" id="PTHR32322">
    <property type="entry name" value="INNER MEMBRANE TRANSPORTER"/>
    <property type="match status" value="1"/>
</dbReference>
<feature type="transmembrane region" description="Helical" evidence="6">
    <location>
        <begin position="63"/>
        <end position="80"/>
    </location>
</feature>
<sequence length="152" mass="15518">MVWVSAVSSVPLLVLAVLVEGPSSLGVVTAEGVGAVLYTALISTLGGFGVWGLLLARYDASVVAPYALLVPIFGLSSAALFTGEPISPVTVAAGVLIVAGLLYAGRRPAPAVAPGTDYLRTLVVRAWARRAASRPDTVLLPPSAEPSDRLTP</sequence>
<feature type="domain" description="EamA" evidence="7">
    <location>
        <begin position="3"/>
        <end position="103"/>
    </location>
</feature>
<accession>A0A8J3XMS5</accession>
<name>A0A8J3XMS5_9ACTN</name>
<feature type="transmembrane region" description="Helical" evidence="6">
    <location>
        <begin position="36"/>
        <end position="56"/>
    </location>
</feature>
<evidence type="ECO:0000256" key="6">
    <source>
        <dbReference type="SAM" id="Phobius"/>
    </source>
</evidence>
<dbReference type="InterPro" id="IPR000620">
    <property type="entry name" value="EamA_dom"/>
</dbReference>
<dbReference type="Pfam" id="PF00892">
    <property type="entry name" value="EamA"/>
    <property type="match status" value="1"/>
</dbReference>
<dbReference type="InterPro" id="IPR037185">
    <property type="entry name" value="EmrE-like"/>
</dbReference>
<feature type="transmembrane region" description="Helical" evidence="6">
    <location>
        <begin position="86"/>
        <end position="104"/>
    </location>
</feature>
<dbReference type="RefSeq" id="WP_203973150.1">
    <property type="nucleotide sequence ID" value="NZ_BAAAKY010000004.1"/>
</dbReference>
<gene>
    <name evidence="8" type="ORF">Psi02_20000</name>
</gene>
<dbReference type="SUPFAM" id="SSF103481">
    <property type="entry name" value="Multidrug resistance efflux transporter EmrE"/>
    <property type="match status" value="1"/>
</dbReference>
<evidence type="ECO:0000256" key="2">
    <source>
        <dbReference type="ARBA" id="ARBA00007362"/>
    </source>
</evidence>
<dbReference type="PANTHER" id="PTHR32322:SF9">
    <property type="entry name" value="AMINO-ACID METABOLITE EFFLUX PUMP-RELATED"/>
    <property type="match status" value="1"/>
</dbReference>
<evidence type="ECO:0000313" key="9">
    <source>
        <dbReference type="Proteomes" id="UP000644610"/>
    </source>
</evidence>
<evidence type="ECO:0000256" key="4">
    <source>
        <dbReference type="ARBA" id="ARBA00022989"/>
    </source>
</evidence>
<evidence type="ECO:0000256" key="1">
    <source>
        <dbReference type="ARBA" id="ARBA00004141"/>
    </source>
</evidence>
<keyword evidence="5 6" id="KW-0472">Membrane</keyword>
<keyword evidence="9" id="KW-1185">Reference proteome</keyword>
<reference evidence="8" key="1">
    <citation type="submission" date="2021-01" db="EMBL/GenBank/DDBJ databases">
        <title>Whole genome shotgun sequence of Planotetraspora silvatica NBRC 100141.</title>
        <authorList>
            <person name="Komaki H."/>
            <person name="Tamura T."/>
        </authorList>
    </citation>
    <scope>NUCLEOTIDE SEQUENCE</scope>
    <source>
        <strain evidence="8">NBRC 100141</strain>
    </source>
</reference>
<evidence type="ECO:0000256" key="3">
    <source>
        <dbReference type="ARBA" id="ARBA00022692"/>
    </source>
</evidence>
<dbReference type="GO" id="GO:0016020">
    <property type="term" value="C:membrane"/>
    <property type="evidence" value="ECO:0007669"/>
    <property type="project" value="UniProtKB-SubCell"/>
</dbReference>
<evidence type="ECO:0000256" key="5">
    <source>
        <dbReference type="ARBA" id="ARBA00023136"/>
    </source>
</evidence>
<dbReference type="InterPro" id="IPR050638">
    <property type="entry name" value="AA-Vitamin_Transporters"/>
</dbReference>
<comment type="subcellular location">
    <subcellularLocation>
        <location evidence="1">Membrane</location>
        <topology evidence="1">Multi-pass membrane protein</topology>
    </subcellularLocation>
</comment>
<comment type="caution">
    <text evidence="8">The sequence shown here is derived from an EMBL/GenBank/DDBJ whole genome shotgun (WGS) entry which is preliminary data.</text>
</comment>
<evidence type="ECO:0000313" key="8">
    <source>
        <dbReference type="EMBL" id="GII45576.1"/>
    </source>
</evidence>
<protein>
    <recommendedName>
        <fullName evidence="7">EamA domain-containing protein</fullName>
    </recommendedName>
</protein>
<dbReference type="AlphaFoldDB" id="A0A8J3XMS5"/>
<organism evidence="8 9">
    <name type="scientific">Planotetraspora silvatica</name>
    <dbReference type="NCBI Taxonomy" id="234614"/>
    <lineage>
        <taxon>Bacteria</taxon>
        <taxon>Bacillati</taxon>
        <taxon>Actinomycetota</taxon>
        <taxon>Actinomycetes</taxon>
        <taxon>Streptosporangiales</taxon>
        <taxon>Streptosporangiaceae</taxon>
        <taxon>Planotetraspora</taxon>
    </lineage>
</organism>
<evidence type="ECO:0000259" key="7">
    <source>
        <dbReference type="Pfam" id="PF00892"/>
    </source>
</evidence>
<dbReference type="EMBL" id="BOOQ01000010">
    <property type="protein sequence ID" value="GII45576.1"/>
    <property type="molecule type" value="Genomic_DNA"/>
</dbReference>